<dbReference type="InterPro" id="IPR010697">
    <property type="entry name" value="YspA"/>
</dbReference>
<dbReference type="Proteomes" id="UP000472573">
    <property type="component" value="Unassembled WGS sequence"/>
</dbReference>
<dbReference type="EMBL" id="WENB01000001">
    <property type="protein sequence ID" value="KAF0415039.1"/>
    <property type="molecule type" value="Genomic_DNA"/>
</dbReference>
<dbReference type="HAMAP" id="MF_01575">
    <property type="entry name" value="UPF0398"/>
    <property type="match status" value="1"/>
</dbReference>
<dbReference type="OMA" id="LEWVITG"/>
<dbReference type="EMBL" id="JADOFV010000001">
    <property type="protein sequence ID" value="MBF7126500.1"/>
    <property type="molecule type" value="Genomic_DNA"/>
</dbReference>
<evidence type="ECO:0000313" key="5">
    <source>
        <dbReference type="Proteomes" id="UP000472573"/>
    </source>
</evidence>
<dbReference type="SUPFAM" id="SSF102405">
    <property type="entry name" value="MCP/YpsA-like"/>
    <property type="match status" value="1"/>
</dbReference>
<dbReference type="EMBL" id="CP118739">
    <property type="protein sequence ID" value="WEA57372.1"/>
    <property type="molecule type" value="Genomic_DNA"/>
</dbReference>
<dbReference type="RefSeq" id="WP_002833050.1">
    <property type="nucleotide sequence ID" value="NZ_BJZY01000002.1"/>
</dbReference>
<dbReference type="Gene3D" id="3.40.50.450">
    <property type="match status" value="1"/>
</dbReference>
<dbReference type="AlphaFoldDB" id="A0A379BRW3"/>
<evidence type="ECO:0000313" key="2">
    <source>
        <dbReference type="EMBL" id="KAF0415039.1"/>
    </source>
</evidence>
<keyword evidence="5" id="KW-1185">Reference proteome</keyword>
<accession>A0A8G0ZGU5</accession>
<dbReference type="Proteomes" id="UP001214131">
    <property type="component" value="Chromosome"/>
</dbReference>
<sequence>MSRLWVTGYRSYELSIFSDQDPKLKVIQNALKRKLIEKVESGTTWIIAGPQLGTEQWSLELANELKMDYPELQTALMFPFSDFGKQWKEEKVEKLALIKAKVDFFANVSENPYQNPQQLRNYQNFMLNHTDEALLLYDDEHEGKTKFDLNAIRSFQEHNSYNVETIDFYDLEEESMLYEEKDE</sequence>
<gene>
    <name evidence="2" type="ORF">GBO79_01590</name>
    <name evidence="3" type="ORF">ITQ97_01440</name>
    <name evidence="4" type="ORF">PWB86_00350</name>
</gene>
<reference evidence="4 7" key="5">
    <citation type="submission" date="2023-02" db="EMBL/GenBank/DDBJ databases">
        <title>Comparative genomics and fermentation flavor characterization of five lactic acid bacteria reveal flavor biosynthesis metabolic pathways in fermented muskmelon puree.</title>
        <authorList>
            <person name="Yuan L."/>
            <person name="Li M."/>
            <person name="Xu X."/>
            <person name="Lao F."/>
            <person name="Wu J."/>
        </authorList>
    </citation>
    <scope>NUCLEOTIDE SEQUENCE [LARGE SCALE GENOMIC DNA]</scope>
    <source>
        <strain evidence="4 7">Ca-4</strain>
    </source>
</reference>
<dbReference type="SMR" id="A0A379BRW3"/>
<evidence type="ECO:0000313" key="3">
    <source>
        <dbReference type="EMBL" id="MBF7126500.1"/>
    </source>
</evidence>
<dbReference type="GeneID" id="33062758"/>
<reference evidence="2 5" key="1">
    <citation type="submission" date="2019-10" db="EMBL/GenBank/DDBJ databases">
        <authorList>
            <person name="Irmler S."/>
            <person name="Berthoud H."/>
            <person name="Roetschi A."/>
            <person name="Arias E."/>
            <person name="Shani N."/>
            <person name="Wuethrich D."/>
            <person name="Bruggmann R."/>
        </authorList>
    </citation>
    <scope>NUCLEOTIDE SEQUENCE [LARGE SCALE GENOMIC DNA]</scope>
    <source>
        <strain evidence="2 5">FAM13073</strain>
    </source>
</reference>
<dbReference type="PANTHER" id="PTHR38440">
    <property type="entry name" value="UPF0398 PROTEIN YPSA"/>
    <property type="match status" value="1"/>
</dbReference>
<name>A0A379BRW3_PEDPE</name>
<dbReference type="NCBIfam" id="NF010181">
    <property type="entry name" value="PRK13660.1"/>
    <property type="match status" value="1"/>
</dbReference>
<evidence type="ECO:0000256" key="1">
    <source>
        <dbReference type="HAMAP-Rule" id="MF_01575"/>
    </source>
</evidence>
<evidence type="ECO:0000313" key="6">
    <source>
        <dbReference type="Proteomes" id="UP000743107"/>
    </source>
</evidence>
<reference evidence="2" key="2">
    <citation type="submission" date="2019-12" db="EMBL/GenBank/DDBJ databases">
        <title>SpeciesPrimer: A bioinformatics pipeline dedicated to the design of qPCR primers for the quantification of bacterial species.</title>
        <authorList>
            <person name="Dreier M."/>
            <person name="Berthoud H."/>
            <person name="Shani N."/>
            <person name="Wechsler D."/>
            <person name="Junier P."/>
        </authorList>
    </citation>
    <scope>NUCLEOTIDE SEQUENCE</scope>
    <source>
        <strain evidence="2">FAM13073</strain>
    </source>
</reference>
<organism evidence="3 6">
    <name type="scientific">Pediococcus pentosaceus</name>
    <dbReference type="NCBI Taxonomy" id="1255"/>
    <lineage>
        <taxon>Bacteria</taxon>
        <taxon>Bacillati</taxon>
        <taxon>Bacillota</taxon>
        <taxon>Bacilli</taxon>
        <taxon>Lactobacillales</taxon>
        <taxon>Lactobacillaceae</taxon>
        <taxon>Pediococcus</taxon>
    </lineage>
</organism>
<proteinExistence type="inferred from homology"/>
<protein>
    <recommendedName>
        <fullName evidence="1">UPF0398 protein GBO79_01590</fullName>
    </recommendedName>
</protein>
<dbReference type="Pfam" id="PF06908">
    <property type="entry name" value="YpsA"/>
    <property type="match status" value="1"/>
</dbReference>
<dbReference type="PANTHER" id="PTHR38440:SF1">
    <property type="entry name" value="UPF0398 PROTEIN SPR0331"/>
    <property type="match status" value="1"/>
</dbReference>
<evidence type="ECO:0000313" key="7">
    <source>
        <dbReference type="Proteomes" id="UP001214131"/>
    </source>
</evidence>
<reference evidence="5" key="3">
    <citation type="submission" date="2020-03" db="EMBL/GenBank/DDBJ databases">
        <title>SpeciesPrimer: A bioinformatics pipeline dedicated to the design of qPCR primers for the quantification of bacterial species.</title>
        <authorList>
            <person name="Dreier M."/>
            <person name="Berthoud H."/>
            <person name="Shani N."/>
            <person name="Wechsler D."/>
            <person name="Junier P."/>
        </authorList>
    </citation>
    <scope>NUCLEOTIDE SEQUENCE [LARGE SCALE GENOMIC DNA]</scope>
    <source>
        <strain evidence="5">FAM13073</strain>
    </source>
</reference>
<dbReference type="Proteomes" id="UP000743107">
    <property type="component" value="Unassembled WGS sequence"/>
</dbReference>
<dbReference type="PIRSF" id="PIRSF021290">
    <property type="entry name" value="DUF1273"/>
    <property type="match status" value="1"/>
</dbReference>
<evidence type="ECO:0000313" key="4">
    <source>
        <dbReference type="EMBL" id="WEA57372.1"/>
    </source>
</evidence>
<comment type="similarity">
    <text evidence="1">Belongs to the UPF0398 family.</text>
</comment>
<reference evidence="3" key="4">
    <citation type="submission" date="2020-11" db="EMBL/GenBank/DDBJ databases">
        <title>Antibiotic susceptibility profiles of Pediococcus pentosaceus from various origins and their implications for the safety assessment of strains with food-technology applications.</title>
        <authorList>
            <person name="Shani N."/>
            <person name="Oberhaensli S."/>
            <person name="Arias E."/>
        </authorList>
    </citation>
    <scope>NUCLEOTIDE SEQUENCE</scope>
    <source>
        <strain evidence="3">FAM 19164</strain>
    </source>
</reference>
<accession>A0A379BRW3</accession>